<keyword evidence="3" id="KW-0813">Transport</keyword>
<evidence type="ECO:0000256" key="1">
    <source>
        <dbReference type="ARBA" id="ARBA00004651"/>
    </source>
</evidence>
<gene>
    <name evidence="9" type="ORF">CP965_06155</name>
</gene>
<feature type="transmembrane region" description="Helical" evidence="8">
    <location>
        <begin position="240"/>
        <end position="257"/>
    </location>
</feature>
<keyword evidence="10" id="KW-1185">Reference proteome</keyword>
<dbReference type="Gene3D" id="1.20.1530.20">
    <property type="match status" value="1"/>
</dbReference>
<evidence type="ECO:0000256" key="7">
    <source>
        <dbReference type="ARBA" id="ARBA00023136"/>
    </source>
</evidence>
<evidence type="ECO:0000256" key="5">
    <source>
        <dbReference type="ARBA" id="ARBA00022692"/>
    </source>
</evidence>
<dbReference type="EMBL" id="NXIE01000002">
    <property type="protein sequence ID" value="RXK13382.1"/>
    <property type="molecule type" value="Genomic_DNA"/>
</dbReference>
<evidence type="ECO:0000256" key="8">
    <source>
        <dbReference type="SAM" id="Phobius"/>
    </source>
</evidence>
<dbReference type="InterPro" id="IPR004776">
    <property type="entry name" value="Mem_transp_PIN-like"/>
</dbReference>
<keyword evidence="4" id="KW-1003">Cell membrane</keyword>
<dbReference type="Proteomes" id="UP000289718">
    <property type="component" value="Unassembled WGS sequence"/>
</dbReference>
<feature type="transmembrane region" description="Helical" evidence="8">
    <location>
        <begin position="6"/>
        <end position="23"/>
    </location>
</feature>
<dbReference type="RefSeq" id="WP_129061204.1">
    <property type="nucleotide sequence ID" value="NZ_NXIE01000002.1"/>
</dbReference>
<feature type="transmembrane region" description="Helical" evidence="8">
    <location>
        <begin position="173"/>
        <end position="196"/>
    </location>
</feature>
<dbReference type="GO" id="GO:0005886">
    <property type="term" value="C:plasma membrane"/>
    <property type="evidence" value="ECO:0007669"/>
    <property type="project" value="UniProtKB-SubCell"/>
</dbReference>
<dbReference type="PANTHER" id="PTHR36838:SF1">
    <property type="entry name" value="SLR1864 PROTEIN"/>
    <property type="match status" value="1"/>
</dbReference>
<dbReference type="AlphaFoldDB" id="A0A4Q1AU02"/>
<evidence type="ECO:0000313" key="10">
    <source>
        <dbReference type="Proteomes" id="UP000289718"/>
    </source>
</evidence>
<proteinExistence type="inferred from homology"/>
<protein>
    <submittedName>
        <fullName evidence="9">Transporter</fullName>
    </submittedName>
</protein>
<evidence type="ECO:0000256" key="3">
    <source>
        <dbReference type="ARBA" id="ARBA00022448"/>
    </source>
</evidence>
<feature type="transmembrane region" description="Helical" evidence="8">
    <location>
        <begin position="57"/>
        <end position="79"/>
    </location>
</feature>
<dbReference type="PANTHER" id="PTHR36838">
    <property type="entry name" value="AUXIN EFFLUX CARRIER FAMILY PROTEIN"/>
    <property type="match status" value="1"/>
</dbReference>
<feature type="transmembrane region" description="Helical" evidence="8">
    <location>
        <begin position="266"/>
        <end position="290"/>
    </location>
</feature>
<name>A0A4Q1AU02_9BACT</name>
<dbReference type="OrthoDB" id="3238001at2"/>
<feature type="transmembrane region" description="Helical" evidence="8">
    <location>
        <begin position="208"/>
        <end position="228"/>
    </location>
</feature>
<accession>A0A4Q1AU02</accession>
<sequence>MIFQVLTIVFPILFISSIGFIYAKFQKISMEIPNKINLDIFIPILIFYAISEKLPSISILGYFSLGTVIVVFGSGLILYPFMKLLKINPRTFLPTMMFNNSINLGLPLALLAFGEEAMAMFIALSLVQVIGQFTIAVIMYGGRFDLIKLLKNPVIIATIVGLYFNYFEYHLPNILIPSIEMLSKVAIPLIIFSLGVRLSNVEFKHWKIGIIGAFLCPLSGLIMAYLAINIFEYTQVQKNLLILFSVLPPAVLNAILAEQYKNDSHLVASVVALGNIFSIFYIPIVLYFLFLN</sequence>
<feature type="transmembrane region" description="Helical" evidence="8">
    <location>
        <begin position="119"/>
        <end position="142"/>
    </location>
</feature>
<evidence type="ECO:0000313" key="9">
    <source>
        <dbReference type="EMBL" id="RXK13382.1"/>
    </source>
</evidence>
<evidence type="ECO:0000256" key="4">
    <source>
        <dbReference type="ARBA" id="ARBA00022475"/>
    </source>
</evidence>
<keyword evidence="7 8" id="KW-0472">Membrane</keyword>
<feature type="transmembrane region" description="Helical" evidence="8">
    <location>
        <begin position="149"/>
        <end position="167"/>
    </location>
</feature>
<dbReference type="InterPro" id="IPR038770">
    <property type="entry name" value="Na+/solute_symporter_sf"/>
</dbReference>
<evidence type="ECO:0000256" key="6">
    <source>
        <dbReference type="ARBA" id="ARBA00022989"/>
    </source>
</evidence>
<comment type="caution">
    <text evidence="9">The sequence shown here is derived from an EMBL/GenBank/DDBJ whole genome shotgun (WGS) entry which is preliminary data.</text>
</comment>
<reference evidence="9 10" key="1">
    <citation type="submission" date="2017-09" db="EMBL/GenBank/DDBJ databases">
        <title>Genomics of the genus Arcobacter.</title>
        <authorList>
            <person name="Perez-Cataluna A."/>
            <person name="Figueras M.J."/>
            <person name="Salas-Masso N."/>
        </authorList>
    </citation>
    <scope>NUCLEOTIDE SEQUENCE [LARGE SCALE GENOMIC DNA]</scope>
    <source>
        <strain evidence="9 10">F156-34</strain>
    </source>
</reference>
<comment type="subcellular location">
    <subcellularLocation>
        <location evidence="1">Cell membrane</location>
        <topology evidence="1">Multi-pass membrane protein</topology>
    </subcellularLocation>
</comment>
<comment type="similarity">
    <text evidence="2">Belongs to the auxin efflux carrier (TC 2.A.69) family.</text>
</comment>
<dbReference type="GO" id="GO:0055085">
    <property type="term" value="P:transmembrane transport"/>
    <property type="evidence" value="ECO:0007669"/>
    <property type="project" value="InterPro"/>
</dbReference>
<feature type="transmembrane region" description="Helical" evidence="8">
    <location>
        <begin position="91"/>
        <end position="113"/>
    </location>
</feature>
<keyword evidence="5 8" id="KW-0812">Transmembrane</keyword>
<evidence type="ECO:0000256" key="2">
    <source>
        <dbReference type="ARBA" id="ARBA00010145"/>
    </source>
</evidence>
<organism evidence="9 10">
    <name type="scientific">Halarcobacter mediterraneus</name>
    <dbReference type="NCBI Taxonomy" id="2023153"/>
    <lineage>
        <taxon>Bacteria</taxon>
        <taxon>Pseudomonadati</taxon>
        <taxon>Campylobacterota</taxon>
        <taxon>Epsilonproteobacteria</taxon>
        <taxon>Campylobacterales</taxon>
        <taxon>Arcobacteraceae</taxon>
        <taxon>Halarcobacter</taxon>
    </lineage>
</organism>
<dbReference type="Pfam" id="PF03547">
    <property type="entry name" value="Mem_trans"/>
    <property type="match status" value="1"/>
</dbReference>
<keyword evidence="6 8" id="KW-1133">Transmembrane helix</keyword>